<dbReference type="EMBL" id="OOIL02003368">
    <property type="protein sequence ID" value="VFQ87199.1"/>
    <property type="molecule type" value="Genomic_DNA"/>
</dbReference>
<dbReference type="AlphaFoldDB" id="A0A484MFA5"/>
<feature type="compositionally biased region" description="Basic residues" evidence="4">
    <location>
        <begin position="420"/>
        <end position="434"/>
    </location>
</feature>
<feature type="region of interest" description="Disordered" evidence="4">
    <location>
        <begin position="355"/>
        <end position="437"/>
    </location>
</feature>
<dbReference type="Pfam" id="PF00538">
    <property type="entry name" value="Linker_histone"/>
    <property type="match status" value="1"/>
</dbReference>
<dbReference type="GO" id="GO:0005730">
    <property type="term" value="C:nucleolus"/>
    <property type="evidence" value="ECO:0007669"/>
    <property type="project" value="TreeGrafter"/>
</dbReference>
<dbReference type="CDD" id="cd00073">
    <property type="entry name" value="H15"/>
    <property type="match status" value="1"/>
</dbReference>
<dbReference type="GO" id="GO:0030261">
    <property type="term" value="P:chromosome condensation"/>
    <property type="evidence" value="ECO:0007669"/>
    <property type="project" value="TreeGrafter"/>
</dbReference>
<evidence type="ECO:0000256" key="2">
    <source>
        <dbReference type="ARBA" id="ARBA00023125"/>
    </source>
</evidence>
<evidence type="ECO:0000256" key="4">
    <source>
        <dbReference type="SAM" id="MobiDB-lite"/>
    </source>
</evidence>
<feature type="compositionally biased region" description="Low complexity" evidence="4">
    <location>
        <begin position="355"/>
        <end position="365"/>
    </location>
</feature>
<organism evidence="6 7">
    <name type="scientific">Cuscuta campestris</name>
    <dbReference type="NCBI Taxonomy" id="132261"/>
    <lineage>
        <taxon>Eukaryota</taxon>
        <taxon>Viridiplantae</taxon>
        <taxon>Streptophyta</taxon>
        <taxon>Embryophyta</taxon>
        <taxon>Tracheophyta</taxon>
        <taxon>Spermatophyta</taxon>
        <taxon>Magnoliopsida</taxon>
        <taxon>eudicotyledons</taxon>
        <taxon>Gunneridae</taxon>
        <taxon>Pentapetalae</taxon>
        <taxon>asterids</taxon>
        <taxon>lamiids</taxon>
        <taxon>Solanales</taxon>
        <taxon>Convolvulaceae</taxon>
        <taxon>Cuscuteae</taxon>
        <taxon>Cuscuta</taxon>
        <taxon>Cuscuta subgen. Grammica</taxon>
        <taxon>Cuscuta sect. Cleistogrammica</taxon>
    </lineage>
</organism>
<dbReference type="InterPro" id="IPR017956">
    <property type="entry name" value="AT_hook_DNA-bd_motif"/>
</dbReference>
<dbReference type="GO" id="GO:0031492">
    <property type="term" value="F:nucleosomal DNA binding"/>
    <property type="evidence" value="ECO:0007669"/>
    <property type="project" value="TreeGrafter"/>
</dbReference>
<evidence type="ECO:0000313" key="7">
    <source>
        <dbReference type="Proteomes" id="UP000595140"/>
    </source>
</evidence>
<dbReference type="PRINTS" id="PR00929">
    <property type="entry name" value="ATHOOK"/>
</dbReference>
<dbReference type="InterPro" id="IPR036388">
    <property type="entry name" value="WH-like_DNA-bd_sf"/>
</dbReference>
<dbReference type="SMART" id="SM00526">
    <property type="entry name" value="H15"/>
    <property type="match status" value="1"/>
</dbReference>
<sequence>MDSLMPPPPPSPPPLETVELPEPARSAEAANPTPAHNHPPYAEMIMAAVAALKETNGSSKQSISRYIEQSYSDLPPTHSALLTQHLKQMKNAGQLVMVKHSYQLPRSPTQQLEQQPLQMEMEGNGAPVAGTKRRPGRPPKLKPETQLQPQDSQLPEYQPEMEFHQDPLFQFQPDPITQSQFQLQDPGPPQFHPESQFEVQPPFPVQDSQNVTGMEPESVFASLGLVDAPPLPQKRGPGRPRKIGSEDKSPAHQPLAPLLKRGPGRPPKGGLATSSVRTKGRSGLPRGRPKKNLNSAATGPPSAAIAKKVGGSGRPRGRPKKNAPHFGIATEGLAINVPINYTNGNAATTTTTTTYAAPPFAAPGASNGGVLPSMPKRRGRPPRSSIQLPASSSEGGMAPLPPRPRGRPPRSSYTAGGYNKYRKLSGRPPGRPRKSAPLVAPIASYSHHSALQGEHEQLKSMIKETARVIRPFLSDETALAALQNLEASAAKDVNPVP</sequence>
<dbReference type="GO" id="GO:0045910">
    <property type="term" value="P:negative regulation of DNA recombination"/>
    <property type="evidence" value="ECO:0007669"/>
    <property type="project" value="TreeGrafter"/>
</dbReference>
<feature type="compositionally biased region" description="Pro residues" evidence="4">
    <location>
        <begin position="1"/>
        <end position="15"/>
    </location>
</feature>
<keyword evidence="3" id="KW-0539">Nucleus</keyword>
<feature type="compositionally biased region" description="Basic residues" evidence="4">
    <location>
        <begin position="131"/>
        <end position="140"/>
    </location>
</feature>
<feature type="region of interest" description="Disordered" evidence="4">
    <location>
        <begin position="122"/>
        <end position="328"/>
    </location>
</feature>
<dbReference type="GO" id="GO:0003690">
    <property type="term" value="F:double-stranded DNA binding"/>
    <property type="evidence" value="ECO:0007669"/>
    <property type="project" value="TreeGrafter"/>
</dbReference>
<dbReference type="PROSITE" id="PS51504">
    <property type="entry name" value="H15"/>
    <property type="match status" value="1"/>
</dbReference>
<feature type="region of interest" description="Disordered" evidence="4">
    <location>
        <begin position="1"/>
        <end position="40"/>
    </location>
</feature>
<dbReference type="SMART" id="SM00384">
    <property type="entry name" value="AT_hook"/>
    <property type="match status" value="8"/>
</dbReference>
<dbReference type="Proteomes" id="UP000595140">
    <property type="component" value="Unassembled WGS sequence"/>
</dbReference>
<feature type="compositionally biased region" description="Polar residues" evidence="4">
    <location>
        <begin position="145"/>
        <end position="155"/>
    </location>
</feature>
<dbReference type="FunFam" id="1.10.10.10:FF:000637">
    <property type="entry name" value="Histone H1.2"/>
    <property type="match status" value="1"/>
</dbReference>
<feature type="compositionally biased region" description="Polar residues" evidence="4">
    <location>
        <begin position="384"/>
        <end position="394"/>
    </location>
</feature>
<protein>
    <recommendedName>
        <fullName evidence="5">H15 domain-containing protein</fullName>
    </recommendedName>
</protein>
<dbReference type="PANTHER" id="PTHR11467:SF29">
    <property type="entry name" value="OS03G0711600 PROTEIN"/>
    <property type="match status" value="1"/>
</dbReference>
<feature type="compositionally biased region" description="Low complexity" evidence="4">
    <location>
        <begin position="16"/>
        <end position="40"/>
    </location>
</feature>
<accession>A0A484MFA5</accession>
<feature type="domain" description="H15" evidence="5">
    <location>
        <begin position="37"/>
        <end position="106"/>
    </location>
</feature>
<comment type="subcellular location">
    <subcellularLocation>
        <location evidence="1">Nucleus</location>
    </subcellularLocation>
</comment>
<evidence type="ECO:0000256" key="3">
    <source>
        <dbReference type="ARBA" id="ARBA00023242"/>
    </source>
</evidence>
<keyword evidence="7" id="KW-1185">Reference proteome</keyword>
<dbReference type="PANTHER" id="PTHR11467">
    <property type="entry name" value="HISTONE H1"/>
    <property type="match status" value="1"/>
</dbReference>
<gene>
    <name evidence="6" type="ORF">CCAM_LOCUS28975</name>
</gene>
<reference evidence="6 7" key="1">
    <citation type="submission" date="2018-04" db="EMBL/GenBank/DDBJ databases">
        <authorList>
            <person name="Vogel A."/>
        </authorList>
    </citation>
    <scope>NUCLEOTIDE SEQUENCE [LARGE SCALE GENOMIC DNA]</scope>
</reference>
<proteinExistence type="predicted"/>
<evidence type="ECO:0000256" key="1">
    <source>
        <dbReference type="ARBA" id="ARBA00004123"/>
    </source>
</evidence>
<evidence type="ECO:0000259" key="5">
    <source>
        <dbReference type="PROSITE" id="PS51504"/>
    </source>
</evidence>
<dbReference type="InterPro" id="IPR036390">
    <property type="entry name" value="WH_DNA-bd_sf"/>
</dbReference>
<keyword evidence="2" id="KW-0238">DNA-binding</keyword>
<dbReference type="GO" id="GO:0000786">
    <property type="term" value="C:nucleosome"/>
    <property type="evidence" value="ECO:0007669"/>
    <property type="project" value="InterPro"/>
</dbReference>
<evidence type="ECO:0000313" key="6">
    <source>
        <dbReference type="EMBL" id="VFQ87199.1"/>
    </source>
</evidence>
<name>A0A484MFA5_9ASTE</name>
<dbReference type="Gene3D" id="1.10.10.10">
    <property type="entry name" value="Winged helix-like DNA-binding domain superfamily/Winged helix DNA-binding domain"/>
    <property type="match status" value="1"/>
</dbReference>
<dbReference type="SUPFAM" id="SSF46785">
    <property type="entry name" value="Winged helix' DNA-binding domain"/>
    <property type="match status" value="1"/>
</dbReference>
<dbReference type="GO" id="GO:0006334">
    <property type="term" value="P:nucleosome assembly"/>
    <property type="evidence" value="ECO:0007669"/>
    <property type="project" value="InterPro"/>
</dbReference>
<dbReference type="OrthoDB" id="1110759at2759"/>
<dbReference type="InterPro" id="IPR005818">
    <property type="entry name" value="Histone_H1/H5_H15"/>
</dbReference>